<dbReference type="Proteomes" id="UP000011996">
    <property type="component" value="Unassembled WGS sequence"/>
</dbReference>
<dbReference type="GO" id="GO:0005509">
    <property type="term" value="F:calcium ion binding"/>
    <property type="evidence" value="ECO:0007669"/>
    <property type="project" value="InterPro"/>
</dbReference>
<dbReference type="GO" id="GO:0051539">
    <property type="term" value="F:4 iron, 4 sulfur cluster binding"/>
    <property type="evidence" value="ECO:0007669"/>
    <property type="project" value="UniProtKB-KW"/>
</dbReference>
<keyword evidence="4" id="KW-0560">Oxidoreductase</keyword>
<dbReference type="Gene3D" id="1.10.238.10">
    <property type="entry name" value="EF-hand"/>
    <property type="match status" value="1"/>
</dbReference>
<dbReference type="GO" id="GO:0016491">
    <property type="term" value="F:oxidoreductase activity"/>
    <property type="evidence" value="ECO:0007669"/>
    <property type="project" value="UniProtKB-KW"/>
</dbReference>
<evidence type="ECO:0000256" key="5">
    <source>
        <dbReference type="ARBA" id="ARBA00023004"/>
    </source>
</evidence>
<protein>
    <submittedName>
        <fullName evidence="8">Secreted protein-putative xanthan lyase</fullName>
    </submittedName>
</protein>
<dbReference type="STRING" id="1263868.RESH_00577"/>
<keyword evidence="2" id="KW-0479">Metal-binding</keyword>
<name>M5SB49_9BACT</name>
<gene>
    <name evidence="8" type="ORF">RESH_00577</name>
</gene>
<dbReference type="InterPro" id="IPR011992">
    <property type="entry name" value="EF-hand-dom_pair"/>
</dbReference>
<evidence type="ECO:0000256" key="6">
    <source>
        <dbReference type="ARBA" id="ARBA00023014"/>
    </source>
</evidence>
<keyword evidence="3" id="KW-0809">Transit peptide</keyword>
<evidence type="ECO:0000256" key="2">
    <source>
        <dbReference type="ARBA" id="ARBA00022723"/>
    </source>
</evidence>
<evidence type="ECO:0000256" key="1">
    <source>
        <dbReference type="ARBA" id="ARBA00022485"/>
    </source>
</evidence>
<dbReference type="EMBL" id="ANOF01000016">
    <property type="protein sequence ID" value="EMI28858.1"/>
    <property type="molecule type" value="Genomic_DNA"/>
</dbReference>
<keyword evidence="1" id="KW-0004">4Fe-4S</keyword>
<dbReference type="AlphaFoldDB" id="M5SB49"/>
<dbReference type="SUPFAM" id="SSF47473">
    <property type="entry name" value="EF-hand"/>
    <property type="match status" value="1"/>
</dbReference>
<dbReference type="InterPro" id="IPR039650">
    <property type="entry name" value="HdrA-like"/>
</dbReference>
<dbReference type="PANTHER" id="PTHR43498">
    <property type="entry name" value="FERREDOXIN:COB-COM HETERODISULFIDE REDUCTASE SUBUNIT A"/>
    <property type="match status" value="1"/>
</dbReference>
<keyword evidence="8" id="KW-0456">Lyase</keyword>
<proteinExistence type="predicted"/>
<dbReference type="InterPro" id="IPR002048">
    <property type="entry name" value="EF_hand_dom"/>
</dbReference>
<feature type="domain" description="EF-hand" evidence="7">
    <location>
        <begin position="615"/>
        <end position="650"/>
    </location>
</feature>
<evidence type="ECO:0000256" key="4">
    <source>
        <dbReference type="ARBA" id="ARBA00023002"/>
    </source>
</evidence>
<evidence type="ECO:0000313" key="8">
    <source>
        <dbReference type="EMBL" id="EMI28858.1"/>
    </source>
</evidence>
<dbReference type="PROSITE" id="PS50222">
    <property type="entry name" value="EF_HAND_2"/>
    <property type="match status" value="1"/>
</dbReference>
<evidence type="ECO:0000259" key="7">
    <source>
        <dbReference type="PROSITE" id="PS50222"/>
    </source>
</evidence>
<dbReference type="InterPro" id="IPR036188">
    <property type="entry name" value="FAD/NAD-bd_sf"/>
</dbReference>
<dbReference type="SUPFAM" id="SSF51905">
    <property type="entry name" value="FAD/NAD(P)-binding domain"/>
    <property type="match status" value="1"/>
</dbReference>
<dbReference type="GO" id="GO:0016829">
    <property type="term" value="F:lyase activity"/>
    <property type="evidence" value="ECO:0007669"/>
    <property type="project" value="UniProtKB-KW"/>
</dbReference>
<accession>M5SB49</accession>
<comment type="caution">
    <text evidence="8">The sequence shown here is derived from an EMBL/GenBank/DDBJ whole genome shotgun (WGS) entry which is preliminary data.</text>
</comment>
<dbReference type="PATRIC" id="fig|1263868.3.peg.633"/>
<dbReference type="Pfam" id="PF12831">
    <property type="entry name" value="FAD_oxidored"/>
    <property type="match status" value="1"/>
</dbReference>
<dbReference type="PROSITE" id="PS00018">
    <property type="entry name" value="EF_HAND_1"/>
    <property type="match status" value="1"/>
</dbReference>
<sequence>MPNEQALLNMVFLPSLASPHRTIPGMLVLIALAAIPCKPIHAAAFPNSAEVDVCVYGATPSGILAAIAVKREKRSVVIVEPGRWVGGMLGAGLKPLQDCPNFAATGGMTHKILPNLGASAPTLVESSLGSLNPKAIREDFLALLQEHYIKVIYDHRIASCELQRGAIKTAIFDLAPFDELGCPIARPKERSHLRVTAKVFIDASYEGDLMAPSGVPFRVGREAESEFDEALAGVREPMEIASLDPFVEPGNPDSGLLNWVENDHGKRIGSADEYTQAYNYRYYTTSDPEHRVPLTPAQDYDPAEFELVGRYVKHLAQTIDDPERLHRSLVAIFPGWKNDGEWNYQRSSLFSMSPLGISHLYAGGDYAAKARVWKQHQDYLRGIHHFMSTDRRVPESYRQEVAKLGLDRRAHPDTGGWPAQLYIRVSRRLNGQYTITSHDVYNRRQVDDPIGLAQYGIDTYPARRIWGRGAEGRTWVGIEGKMFVGGDKGPTNVPYPISYRAITPRKGDCTNLLVPVCFSASHLGYASARMEPVFMICGESAGIAACRAIEEDASVQDIDAKKYQAALVAAGQKLEWDPEKDVAPTRNRDRRTYSRLLAEADRDGDKAVSKSEWDTGKPGFEWLFAKIDRNQDGNLSEEEYKLFQKYKASYSDWAKRLKQ</sequence>
<dbReference type="PANTHER" id="PTHR43498:SF1">
    <property type="entry name" value="COB--COM HETERODISULFIDE REDUCTASE IRON-SULFUR SUBUNIT A"/>
    <property type="match status" value="1"/>
</dbReference>
<dbReference type="InterPro" id="IPR018247">
    <property type="entry name" value="EF_Hand_1_Ca_BS"/>
</dbReference>
<keyword evidence="5" id="KW-0408">Iron</keyword>
<dbReference type="Gene3D" id="3.50.50.60">
    <property type="entry name" value="FAD/NAD(P)-binding domain"/>
    <property type="match status" value="1"/>
</dbReference>
<evidence type="ECO:0000256" key="3">
    <source>
        <dbReference type="ARBA" id="ARBA00022946"/>
    </source>
</evidence>
<organism evidence="8">
    <name type="scientific">Rhodopirellula europaea SH398</name>
    <dbReference type="NCBI Taxonomy" id="1263868"/>
    <lineage>
        <taxon>Bacteria</taxon>
        <taxon>Pseudomonadati</taxon>
        <taxon>Planctomycetota</taxon>
        <taxon>Planctomycetia</taxon>
        <taxon>Pirellulales</taxon>
        <taxon>Pirellulaceae</taxon>
        <taxon>Rhodopirellula</taxon>
    </lineage>
</organism>
<keyword evidence="6" id="KW-0411">Iron-sulfur</keyword>
<reference evidence="8" key="1">
    <citation type="submission" date="2012-12" db="EMBL/GenBank/DDBJ databases">
        <title>Permanent draft genomes of Rhodopirellula europaea strain SH398 and 6C.</title>
        <authorList>
            <person name="Richter M."/>
            <person name="Richter-Heitmann T."/>
            <person name="Frank C."/>
            <person name="Harder J."/>
            <person name="Glockner F.O."/>
        </authorList>
    </citation>
    <scope>NUCLEOTIDE SEQUENCE</scope>
    <source>
        <strain evidence="8">SH398</strain>
    </source>
</reference>
<reference evidence="8" key="2">
    <citation type="journal article" date="2013" name="Mar. Genomics">
        <title>Expression of sulfatases in Rhodopirellula baltica and the diversity of sulfatases in the genus Rhodopirellula.</title>
        <authorList>
            <person name="Wegner C.E."/>
            <person name="Richter-Heitmann T."/>
            <person name="Klindworth A."/>
            <person name="Klockow C."/>
            <person name="Richter M."/>
            <person name="Achstetter T."/>
            <person name="Glockner F.O."/>
            <person name="Harder J."/>
        </authorList>
    </citation>
    <scope>NUCLEOTIDE SEQUENCE [LARGE SCALE GENOMIC DNA]</scope>
    <source>
        <strain evidence="8">SH398</strain>
    </source>
</reference>